<reference evidence="1 2" key="1">
    <citation type="journal article" date="2021" name="Appl. Environ. Microbiol.">
        <title>Genetic linkage and physical mapping for an oyster mushroom Pleurotus cornucopiae and QTL analysis for the trait cap color.</title>
        <authorList>
            <person name="Zhang Y."/>
            <person name="Gao W."/>
            <person name="Sonnenberg A."/>
            <person name="Chen Q."/>
            <person name="Zhang J."/>
            <person name="Huang C."/>
        </authorList>
    </citation>
    <scope>NUCLEOTIDE SEQUENCE [LARGE SCALE GENOMIC DNA]</scope>
    <source>
        <strain evidence="1">CCMSSC00406</strain>
    </source>
</reference>
<name>A0ACB7IMJ8_PLECO</name>
<proteinExistence type="predicted"/>
<gene>
    <name evidence="1" type="ORF">CCMSSC00406_0005341</name>
</gene>
<dbReference type="EMBL" id="WQMT02000009">
    <property type="protein sequence ID" value="KAG9219447.1"/>
    <property type="molecule type" value="Genomic_DNA"/>
</dbReference>
<dbReference type="Proteomes" id="UP000824881">
    <property type="component" value="Unassembled WGS sequence"/>
</dbReference>
<evidence type="ECO:0000313" key="1">
    <source>
        <dbReference type="EMBL" id="KAG9219447.1"/>
    </source>
</evidence>
<comment type="caution">
    <text evidence="1">The sequence shown here is derived from an EMBL/GenBank/DDBJ whole genome shotgun (WGS) entry which is preliminary data.</text>
</comment>
<organism evidence="1 2">
    <name type="scientific">Pleurotus cornucopiae</name>
    <name type="common">Cornucopia mushroom</name>
    <dbReference type="NCBI Taxonomy" id="5321"/>
    <lineage>
        <taxon>Eukaryota</taxon>
        <taxon>Fungi</taxon>
        <taxon>Dikarya</taxon>
        <taxon>Basidiomycota</taxon>
        <taxon>Agaricomycotina</taxon>
        <taxon>Agaricomycetes</taxon>
        <taxon>Agaricomycetidae</taxon>
        <taxon>Agaricales</taxon>
        <taxon>Pleurotineae</taxon>
        <taxon>Pleurotaceae</taxon>
        <taxon>Pleurotus</taxon>
    </lineage>
</organism>
<evidence type="ECO:0000313" key="2">
    <source>
        <dbReference type="Proteomes" id="UP000824881"/>
    </source>
</evidence>
<protein>
    <submittedName>
        <fullName evidence="1">Uncharacterized protein</fullName>
    </submittedName>
</protein>
<accession>A0ACB7IMJ8</accession>
<sequence length="568" mass="63696">MVWPTTSLEFLGIEVDTVAMEARLPDDKLSYLCHLLATWTTKKSCILTELQELTGFLFFASQVIPYSQAFLCRLIDFSKTFSSPHTKRHIPSYAHRDIHWWTCYTFTWNGVSFIDKEPSGVIDVFTDASGTKGLGGVWDAKWFSSHVPRRYRNTLINFKELYAILKVILCWGHLWSGQRVIFHVDNTNVYAALNDHTTRSPPLALLLQPVLMLAASLRFSLSSVWLSSADNAIAHSLASSTRKTYSTGQKSFIDFIHLNSQYLNADRSILPASQTAILEWVSWLGDRCNVQPKTIKAYLSTVCSLHVDADLPFDACEAPVVQHLIRGIKWYHGERDRKPKCPITLEILRRIVNFDPGQSVPDLTFRAAATLAFTAFLRCGEFTVNGNAEFDPSVHLTRGSVEFKPSFENPEFLILTLPSSKTDPFRKGVPIFVAAAPGSVTCPVSALKALISRDPRSPKEPLFSHYHDGPLTRQLFIGTLHTHLLTAGYDAKAFSGHSFRRGAATAAAAAGLADHEIQQLGCWRSDAYKLYIDTPRERLINLSFRLHWASLPAQHFEPPALRFPPSMA</sequence>
<keyword evidence="2" id="KW-1185">Reference proteome</keyword>